<dbReference type="Proteomes" id="UP001153269">
    <property type="component" value="Unassembled WGS sequence"/>
</dbReference>
<accession>A0A9N7VIY3</accession>
<protein>
    <submittedName>
        <fullName evidence="2">Uncharacterized protein</fullName>
    </submittedName>
</protein>
<feature type="compositionally biased region" description="Basic and acidic residues" evidence="1">
    <location>
        <begin position="86"/>
        <end position="96"/>
    </location>
</feature>
<reference evidence="2" key="1">
    <citation type="submission" date="2020-03" db="EMBL/GenBank/DDBJ databases">
        <authorList>
            <person name="Weist P."/>
        </authorList>
    </citation>
    <scope>NUCLEOTIDE SEQUENCE</scope>
</reference>
<sequence>MWPEHPRSVRPLPTKPEHHHHYHRLHQHSRSGGASHTSTQQSGASSGLDHATGSATTGNPQARSPRSNHWLDAATSGMGGDGGTSDQRRGERWKPETRAGVCPLLSAVPAPLQLLLPAPQLRAAGDVMASSPAHRGGASEREARCLLLSAPTRERERGDPLRDAIH</sequence>
<evidence type="ECO:0000256" key="1">
    <source>
        <dbReference type="SAM" id="MobiDB-lite"/>
    </source>
</evidence>
<evidence type="ECO:0000313" key="3">
    <source>
        <dbReference type="Proteomes" id="UP001153269"/>
    </source>
</evidence>
<comment type="caution">
    <text evidence="2">The sequence shown here is derived from an EMBL/GenBank/DDBJ whole genome shotgun (WGS) entry which is preliminary data.</text>
</comment>
<feature type="compositionally biased region" description="Basic residues" evidence="1">
    <location>
        <begin position="17"/>
        <end position="29"/>
    </location>
</feature>
<proteinExistence type="predicted"/>
<gene>
    <name evidence="2" type="ORF">PLEPLA_LOCUS37802</name>
</gene>
<name>A0A9N7VIY3_PLEPL</name>
<dbReference type="EMBL" id="CADEAL010004041">
    <property type="protein sequence ID" value="CAB1450113.1"/>
    <property type="molecule type" value="Genomic_DNA"/>
</dbReference>
<feature type="region of interest" description="Disordered" evidence="1">
    <location>
        <begin position="1"/>
        <end position="96"/>
    </location>
</feature>
<dbReference type="AlphaFoldDB" id="A0A9N7VIY3"/>
<feature type="compositionally biased region" description="Polar residues" evidence="1">
    <location>
        <begin position="30"/>
        <end position="45"/>
    </location>
</feature>
<organism evidence="2 3">
    <name type="scientific">Pleuronectes platessa</name>
    <name type="common">European plaice</name>
    <dbReference type="NCBI Taxonomy" id="8262"/>
    <lineage>
        <taxon>Eukaryota</taxon>
        <taxon>Metazoa</taxon>
        <taxon>Chordata</taxon>
        <taxon>Craniata</taxon>
        <taxon>Vertebrata</taxon>
        <taxon>Euteleostomi</taxon>
        <taxon>Actinopterygii</taxon>
        <taxon>Neopterygii</taxon>
        <taxon>Teleostei</taxon>
        <taxon>Neoteleostei</taxon>
        <taxon>Acanthomorphata</taxon>
        <taxon>Carangaria</taxon>
        <taxon>Pleuronectiformes</taxon>
        <taxon>Pleuronectoidei</taxon>
        <taxon>Pleuronectidae</taxon>
        <taxon>Pleuronectes</taxon>
    </lineage>
</organism>
<evidence type="ECO:0000313" key="2">
    <source>
        <dbReference type="EMBL" id="CAB1450113.1"/>
    </source>
</evidence>
<keyword evidence="3" id="KW-1185">Reference proteome</keyword>
<feature type="compositionally biased region" description="Polar residues" evidence="1">
    <location>
        <begin position="53"/>
        <end position="67"/>
    </location>
</feature>